<evidence type="ECO:0000259" key="5">
    <source>
        <dbReference type="PROSITE" id="PS50931"/>
    </source>
</evidence>
<proteinExistence type="inferred from homology"/>
<dbReference type="PROSITE" id="PS50931">
    <property type="entry name" value="HTH_LYSR"/>
    <property type="match status" value="1"/>
</dbReference>
<dbReference type="SUPFAM" id="SSF53850">
    <property type="entry name" value="Periplasmic binding protein-like II"/>
    <property type="match status" value="1"/>
</dbReference>
<feature type="domain" description="HTH lysR-type" evidence="5">
    <location>
        <begin position="6"/>
        <end position="63"/>
    </location>
</feature>
<keyword evidence="2" id="KW-0805">Transcription regulation</keyword>
<evidence type="ECO:0000313" key="7">
    <source>
        <dbReference type="Proteomes" id="UP000192769"/>
    </source>
</evidence>
<dbReference type="AlphaFoldDB" id="A0A1V9D7X3"/>
<evidence type="ECO:0000256" key="2">
    <source>
        <dbReference type="ARBA" id="ARBA00023015"/>
    </source>
</evidence>
<dbReference type="Proteomes" id="UP000192769">
    <property type="component" value="Unassembled WGS sequence"/>
</dbReference>
<gene>
    <name evidence="6" type="ORF">B2J69_22450</name>
</gene>
<name>A0A1V9D7X3_9GAMM</name>
<keyword evidence="4" id="KW-0804">Transcription</keyword>
<dbReference type="Pfam" id="PF03466">
    <property type="entry name" value="LysR_substrate"/>
    <property type="match status" value="1"/>
</dbReference>
<dbReference type="InterPro" id="IPR005119">
    <property type="entry name" value="LysR_subst-bd"/>
</dbReference>
<dbReference type="Gene3D" id="3.40.190.290">
    <property type="match status" value="1"/>
</dbReference>
<evidence type="ECO:0000256" key="4">
    <source>
        <dbReference type="ARBA" id="ARBA00023163"/>
    </source>
</evidence>
<dbReference type="PANTHER" id="PTHR30126:SF91">
    <property type="entry name" value="LYSR FAMILY TRANSCRIPTIONAL REGULATOR"/>
    <property type="match status" value="1"/>
</dbReference>
<organism evidence="6 7">
    <name type="scientific">Pantoea latae</name>
    <dbReference type="NCBI Taxonomy" id="1964541"/>
    <lineage>
        <taxon>Bacteria</taxon>
        <taxon>Pseudomonadati</taxon>
        <taxon>Pseudomonadota</taxon>
        <taxon>Gammaproteobacteria</taxon>
        <taxon>Enterobacterales</taxon>
        <taxon>Erwiniaceae</taxon>
        <taxon>Pantoea</taxon>
    </lineage>
</organism>
<keyword evidence="3" id="KW-0238">DNA-binding</keyword>
<comment type="similarity">
    <text evidence="1">Belongs to the LysR transcriptional regulatory family.</text>
</comment>
<dbReference type="RefSeq" id="WP_081142526.1">
    <property type="nucleotide sequence ID" value="NZ_MWUE01000043.1"/>
</dbReference>
<evidence type="ECO:0000313" key="6">
    <source>
        <dbReference type="EMBL" id="OQP29936.1"/>
    </source>
</evidence>
<dbReference type="Pfam" id="PF00126">
    <property type="entry name" value="HTH_1"/>
    <property type="match status" value="1"/>
</dbReference>
<dbReference type="GO" id="GO:0003700">
    <property type="term" value="F:DNA-binding transcription factor activity"/>
    <property type="evidence" value="ECO:0007669"/>
    <property type="project" value="InterPro"/>
</dbReference>
<dbReference type="InterPro" id="IPR036390">
    <property type="entry name" value="WH_DNA-bd_sf"/>
</dbReference>
<reference evidence="6 7" key="1">
    <citation type="submission" date="2017-02" db="EMBL/GenBank/DDBJ databases">
        <title>Whole genome shotgun sequence of Pantoea agglomerans strain AS1 isolated from a cycad, Zamia floridana in Central Florida, USA.</title>
        <authorList>
            <person name="Lata P."/>
            <person name="Govindarajan S."/>
            <person name="Qi F."/>
            <person name="Li J.-L."/>
            <person name="Maurya S.K."/>
            <person name="Sahoo M.K."/>
        </authorList>
    </citation>
    <scope>NUCLEOTIDE SEQUENCE [LARGE SCALE GENOMIC DNA]</scope>
    <source>
        <strain evidence="6 7">AS1</strain>
    </source>
</reference>
<dbReference type="EMBL" id="MWUE01000043">
    <property type="protein sequence ID" value="OQP29936.1"/>
    <property type="molecule type" value="Genomic_DNA"/>
</dbReference>
<accession>A0A1V9D7X3</accession>
<dbReference type="InterPro" id="IPR036388">
    <property type="entry name" value="WH-like_DNA-bd_sf"/>
</dbReference>
<sequence>MAGLSFSFAQIEAFSTVAALGTVSQAARQLGKDRATLSELIEFLEAALGYKLFARQGRMLVLTPEGQRLKRQAALLMQQAQAFDAAARHVRQDISAEISLVYDPFVPRPFLCGLIAALAESNIRVSAWSAAREEAEAALASGAAQLALCQARNRSLGSEMAWRSVGLIELDFYAAAALFPDEQPVSLFALASQPQLVMHPAPDGVAAKQGRIADRAFYTNDRALLRHLLESGQGWAFLPKHFAATSWRGVEAIDVEVGNLALSQMLVMLWKPGMAADYAVSEAMKLVPEVWAERQG</sequence>
<dbReference type="SUPFAM" id="SSF46785">
    <property type="entry name" value="Winged helix' DNA-binding domain"/>
    <property type="match status" value="1"/>
</dbReference>
<comment type="caution">
    <text evidence="6">The sequence shown here is derived from an EMBL/GenBank/DDBJ whole genome shotgun (WGS) entry which is preliminary data.</text>
</comment>
<dbReference type="PANTHER" id="PTHR30126">
    <property type="entry name" value="HTH-TYPE TRANSCRIPTIONAL REGULATOR"/>
    <property type="match status" value="1"/>
</dbReference>
<dbReference type="InterPro" id="IPR000847">
    <property type="entry name" value="LysR_HTH_N"/>
</dbReference>
<evidence type="ECO:0000256" key="3">
    <source>
        <dbReference type="ARBA" id="ARBA00023125"/>
    </source>
</evidence>
<evidence type="ECO:0000256" key="1">
    <source>
        <dbReference type="ARBA" id="ARBA00009437"/>
    </source>
</evidence>
<keyword evidence="7" id="KW-1185">Reference proteome</keyword>
<dbReference type="OrthoDB" id="196624at2"/>
<dbReference type="Gene3D" id="1.10.10.10">
    <property type="entry name" value="Winged helix-like DNA-binding domain superfamily/Winged helix DNA-binding domain"/>
    <property type="match status" value="1"/>
</dbReference>
<dbReference type="GO" id="GO:0000976">
    <property type="term" value="F:transcription cis-regulatory region binding"/>
    <property type="evidence" value="ECO:0007669"/>
    <property type="project" value="TreeGrafter"/>
</dbReference>
<protein>
    <submittedName>
        <fullName evidence="6">LysR family transcriptional regulator</fullName>
    </submittedName>
</protein>